<dbReference type="Pfam" id="PF02926">
    <property type="entry name" value="THUMP"/>
    <property type="match status" value="1"/>
</dbReference>
<dbReference type="eggNOG" id="COG1092">
    <property type="taxonomic scope" value="Bacteria"/>
</dbReference>
<evidence type="ECO:0000313" key="11">
    <source>
        <dbReference type="Proteomes" id="UP000029391"/>
    </source>
</evidence>
<evidence type="ECO:0000256" key="7">
    <source>
        <dbReference type="HAMAP-Rule" id="MF_01858"/>
    </source>
</evidence>
<evidence type="ECO:0000256" key="4">
    <source>
        <dbReference type="ARBA" id="ARBA00022679"/>
    </source>
</evidence>
<keyword evidence="3 7" id="KW-0489">Methyltransferase</keyword>
<dbReference type="NCBIfam" id="NF008748">
    <property type="entry name" value="PRK11783.1"/>
    <property type="match status" value="1"/>
</dbReference>
<feature type="domain" description="THUMP" evidence="9">
    <location>
        <begin position="47"/>
        <end position="158"/>
    </location>
</feature>
<dbReference type="Pfam" id="PF10672">
    <property type="entry name" value="Methyltrans_SAM"/>
    <property type="match status" value="1"/>
</dbReference>
<evidence type="ECO:0000256" key="3">
    <source>
        <dbReference type="ARBA" id="ARBA00022603"/>
    </source>
</evidence>
<dbReference type="Gene3D" id="3.30.750.80">
    <property type="entry name" value="RNA methyltransferase domain (HRMD) like"/>
    <property type="match status" value="1"/>
</dbReference>
<dbReference type="Pfam" id="PF22020">
    <property type="entry name" value="RlmL_1st"/>
    <property type="match status" value="1"/>
</dbReference>
<comment type="catalytic activity">
    <reaction evidence="7">
        <text>guanosine(2069) in 23S rRNA + S-adenosyl-L-methionine = N(2)-methylguanosine(2069) in 23S rRNA + S-adenosyl-L-homocysteine + H(+)</text>
        <dbReference type="Rhea" id="RHEA:43772"/>
        <dbReference type="Rhea" id="RHEA-COMP:10688"/>
        <dbReference type="Rhea" id="RHEA-COMP:10689"/>
        <dbReference type="ChEBI" id="CHEBI:15378"/>
        <dbReference type="ChEBI" id="CHEBI:57856"/>
        <dbReference type="ChEBI" id="CHEBI:59789"/>
        <dbReference type="ChEBI" id="CHEBI:74269"/>
        <dbReference type="ChEBI" id="CHEBI:74481"/>
        <dbReference type="EC" id="2.1.1.264"/>
    </reaction>
</comment>
<accession>A0A091BCT0</accession>
<keyword evidence="2 7" id="KW-0698">rRNA processing</keyword>
<evidence type="ECO:0000256" key="5">
    <source>
        <dbReference type="ARBA" id="ARBA00022691"/>
    </source>
</evidence>
<organism evidence="10 11">
    <name type="scientific">Arenimonas composti TR7-09 = DSM 18010</name>
    <dbReference type="NCBI Taxonomy" id="1121013"/>
    <lineage>
        <taxon>Bacteria</taxon>
        <taxon>Pseudomonadati</taxon>
        <taxon>Pseudomonadota</taxon>
        <taxon>Gammaproteobacteria</taxon>
        <taxon>Lysobacterales</taxon>
        <taxon>Lysobacteraceae</taxon>
        <taxon>Arenimonas</taxon>
    </lineage>
</organism>
<dbReference type="InterPro" id="IPR017244">
    <property type="entry name" value="23SrRNA_methyltr_KL"/>
</dbReference>
<dbReference type="PIRSF" id="PIRSF037618">
    <property type="entry name" value="RNA_Mtase_bacteria_prd"/>
    <property type="match status" value="1"/>
</dbReference>
<comment type="similarity">
    <text evidence="7">Belongs to the methyltransferase superfamily. RlmKL family.</text>
</comment>
<evidence type="ECO:0000256" key="8">
    <source>
        <dbReference type="PROSITE-ProRule" id="PRU00529"/>
    </source>
</evidence>
<name>A0A091BCT0_9GAMM</name>
<dbReference type="Proteomes" id="UP000029391">
    <property type="component" value="Unassembled WGS sequence"/>
</dbReference>
<evidence type="ECO:0000313" key="10">
    <source>
        <dbReference type="EMBL" id="KFN50443.1"/>
    </source>
</evidence>
<dbReference type="PROSITE" id="PS51165">
    <property type="entry name" value="THUMP"/>
    <property type="match status" value="1"/>
</dbReference>
<reference evidence="10 11" key="1">
    <citation type="submission" date="2013-09" db="EMBL/GenBank/DDBJ databases">
        <title>Genome sequencing of Arenimonas composti.</title>
        <authorList>
            <person name="Chen F."/>
            <person name="Wang G."/>
        </authorList>
    </citation>
    <scope>NUCLEOTIDE SEQUENCE [LARGE SCALE GENOMIC DNA]</scope>
    <source>
        <strain evidence="10 11">TR7-09</strain>
    </source>
</reference>
<dbReference type="CDD" id="cd02440">
    <property type="entry name" value="AdoMet_MTases"/>
    <property type="match status" value="1"/>
</dbReference>
<comment type="function">
    <text evidence="7">Specifically methylates the guanine in position 2445 (m2G2445) and the guanine in position 2069 (m7G2069) of 23S rRNA.</text>
</comment>
<dbReference type="SUPFAM" id="SSF53335">
    <property type="entry name" value="S-adenosyl-L-methionine-dependent methyltransferases"/>
    <property type="match status" value="2"/>
</dbReference>
<dbReference type="Pfam" id="PF01170">
    <property type="entry name" value="UPF0020"/>
    <property type="match status" value="1"/>
</dbReference>
<dbReference type="InterPro" id="IPR019614">
    <property type="entry name" value="SAM-dep_methyl-trfase"/>
</dbReference>
<evidence type="ECO:0000259" key="9">
    <source>
        <dbReference type="PROSITE" id="PS51165"/>
    </source>
</evidence>
<dbReference type="GO" id="GO:0070043">
    <property type="term" value="F:rRNA (guanine-N7-)-methyltransferase activity"/>
    <property type="evidence" value="ECO:0007669"/>
    <property type="project" value="UniProtKB-UniRule"/>
</dbReference>
<dbReference type="InterPro" id="IPR000241">
    <property type="entry name" value="RlmKL-like_Mtase"/>
</dbReference>
<dbReference type="Gene3D" id="3.40.50.150">
    <property type="entry name" value="Vaccinia Virus protein VP39"/>
    <property type="match status" value="2"/>
</dbReference>
<dbReference type="EC" id="2.1.1.173" evidence="7"/>
<comment type="subcellular location">
    <subcellularLocation>
        <location evidence="7">Cytoplasm</location>
    </subcellularLocation>
</comment>
<dbReference type="EC" id="2.1.1.264" evidence="7"/>
<dbReference type="GO" id="GO:0005737">
    <property type="term" value="C:cytoplasm"/>
    <property type="evidence" value="ECO:0007669"/>
    <property type="project" value="UniProtKB-SubCell"/>
</dbReference>
<dbReference type="STRING" id="1121013.GCA_000426365_02818"/>
<keyword evidence="4 7" id="KW-0808">Transferase</keyword>
<keyword evidence="5 7" id="KW-0949">S-adenosyl-L-methionine</keyword>
<gene>
    <name evidence="7" type="primary">rlmL</name>
    <name evidence="10" type="ORF">P873_07205</name>
</gene>
<dbReference type="OrthoDB" id="9809404at2"/>
<dbReference type="InterPro" id="IPR054170">
    <property type="entry name" value="RlmL_1st"/>
</dbReference>
<evidence type="ECO:0000256" key="2">
    <source>
        <dbReference type="ARBA" id="ARBA00022552"/>
    </source>
</evidence>
<dbReference type="SMART" id="SM00981">
    <property type="entry name" value="THUMP"/>
    <property type="match status" value="1"/>
</dbReference>
<dbReference type="RefSeq" id="WP_026817680.1">
    <property type="nucleotide sequence ID" value="NZ_AUFF01000014.1"/>
</dbReference>
<proteinExistence type="inferred from homology"/>
<dbReference type="GO" id="GO:0003723">
    <property type="term" value="F:RNA binding"/>
    <property type="evidence" value="ECO:0007669"/>
    <property type="project" value="UniProtKB-UniRule"/>
</dbReference>
<keyword evidence="6 8" id="KW-0694">RNA-binding</keyword>
<dbReference type="eggNOG" id="COG0116">
    <property type="taxonomic scope" value="Bacteria"/>
</dbReference>
<dbReference type="AlphaFoldDB" id="A0A091BCT0"/>
<dbReference type="InterPro" id="IPR004114">
    <property type="entry name" value="THUMP_dom"/>
</dbReference>
<dbReference type="Gene3D" id="3.30.2130.30">
    <property type="match status" value="1"/>
</dbReference>
<evidence type="ECO:0000256" key="6">
    <source>
        <dbReference type="ARBA" id="ARBA00022884"/>
    </source>
</evidence>
<dbReference type="GO" id="GO:0052915">
    <property type="term" value="F:23S rRNA (guanine(2445)-N(2))-methyltransferase activity"/>
    <property type="evidence" value="ECO:0007669"/>
    <property type="project" value="UniProtKB-UniRule"/>
</dbReference>
<dbReference type="CDD" id="cd11715">
    <property type="entry name" value="THUMP_AdoMetMT"/>
    <property type="match status" value="1"/>
</dbReference>
<dbReference type="PANTHER" id="PTHR47313">
    <property type="entry name" value="RIBOSOMAL RNA LARGE SUBUNIT METHYLTRANSFERASE K/L"/>
    <property type="match status" value="1"/>
</dbReference>
<comment type="catalytic activity">
    <reaction evidence="7">
        <text>guanosine(2445) in 23S rRNA + S-adenosyl-L-methionine = N(2)-methylguanosine(2445) in 23S rRNA + S-adenosyl-L-homocysteine + H(+)</text>
        <dbReference type="Rhea" id="RHEA:42740"/>
        <dbReference type="Rhea" id="RHEA-COMP:10215"/>
        <dbReference type="Rhea" id="RHEA-COMP:10216"/>
        <dbReference type="ChEBI" id="CHEBI:15378"/>
        <dbReference type="ChEBI" id="CHEBI:57856"/>
        <dbReference type="ChEBI" id="CHEBI:59789"/>
        <dbReference type="ChEBI" id="CHEBI:74269"/>
        <dbReference type="ChEBI" id="CHEBI:74481"/>
        <dbReference type="EC" id="2.1.1.173"/>
    </reaction>
</comment>
<dbReference type="InterPro" id="IPR029063">
    <property type="entry name" value="SAM-dependent_MTases_sf"/>
</dbReference>
<dbReference type="EMBL" id="AWXU01000020">
    <property type="protein sequence ID" value="KFN50443.1"/>
    <property type="molecule type" value="Genomic_DNA"/>
</dbReference>
<sequence>MRFFAACAKGLEYLLADELVALGAGRATAALAGANVECADTGAALEVALRAVMYSRLASRVLWPLAEFDCRDENELYQGVHALPWPDHLAADGTLAIDAHVSGPGLTHERYAAQRSKDAIVDRMRAAHGSRPSVDTAAPELRLGLVVRKGRALLSVDLGGGPLHRRGWRSEQGEAPLKENLAAAMLMRGRWPAIHADGGGLLDPMCGSGTLLIEGALMAADEAPGLRRLAGALPSRWRGFDEERWSRIEAEARARAETGRAALRPVFSGADIDPRALQAAAANAARAGVADVIRFERAPVSALQAPGPASGLVACNPPYDLRLSADPALYRELGDALQRAVPDWRAVLLCGSDELARATGLRAQKRYVLFNGAIETSLVVIDPVRVPERAPREPRPLSEGATMVANRLRKNLRNARSWRDRAGVGCWRAYDADLPEYSAAVDVYTEDGGDARTFVHVQEYEAPKTIPEADTRRRFGELLDAVREVFAVPPGQVAIKTRARGKGGSKYGRMDRRDEFFVVREGAARLQVNLFDYLDTGLFLDHRPVRRRIAAEAAGKQVLNLFCYTGAASVQAAVGGAAATTSVDLSATYLEWAARNLALNGATGRQHRLVQADALAWLEADRGRYALIFCDPPTFSNSARAADFDTQRDHVRLLRAAVARLAPGGVLLFSNNFRKFRFDAAAVAEFADAVEISAATIDPDFARNPRIHRCWELRAR</sequence>
<dbReference type="HAMAP" id="MF_01858">
    <property type="entry name" value="23SrRNA_methyltr_KL"/>
    <property type="match status" value="1"/>
</dbReference>
<keyword evidence="11" id="KW-1185">Reference proteome</keyword>
<dbReference type="PANTHER" id="PTHR47313:SF1">
    <property type="entry name" value="RIBOSOMAL RNA LARGE SUBUNIT METHYLTRANSFERASE K_L"/>
    <property type="match status" value="1"/>
</dbReference>
<dbReference type="PROSITE" id="PS01261">
    <property type="entry name" value="UPF0020"/>
    <property type="match status" value="1"/>
</dbReference>
<evidence type="ECO:0000256" key="1">
    <source>
        <dbReference type="ARBA" id="ARBA00022490"/>
    </source>
</evidence>
<comment type="caution">
    <text evidence="10">The sequence shown here is derived from an EMBL/GenBank/DDBJ whole genome shotgun (WGS) entry which is preliminary data.</text>
</comment>
<protein>
    <recommendedName>
        <fullName evidence="7">Ribosomal RNA large subunit methyltransferase K/L</fullName>
    </recommendedName>
    <domain>
        <recommendedName>
            <fullName evidence="7">23S rRNA m2G2445 methyltransferase</fullName>
            <ecNumber evidence="7">2.1.1.173</ecNumber>
        </recommendedName>
        <alternativeName>
            <fullName evidence="7">rRNA (guanine-N(2)-)-methyltransferase RlmL</fullName>
        </alternativeName>
    </domain>
    <domain>
        <recommendedName>
            <fullName evidence="7">23S rRNA m7G2069 methyltransferase</fullName>
            <ecNumber evidence="7">2.1.1.264</ecNumber>
        </recommendedName>
        <alternativeName>
            <fullName evidence="7">rRNA (guanine-N(7)-)-methyltransferase RlmK</fullName>
        </alternativeName>
    </domain>
</protein>
<keyword evidence="1 7" id="KW-0963">Cytoplasm</keyword>
<dbReference type="InterPro" id="IPR053943">
    <property type="entry name" value="RlmKL-like_Mtase_CS"/>
</dbReference>